<reference evidence="1" key="1">
    <citation type="submission" date="2021-02" db="EMBL/GenBank/DDBJ databases">
        <authorList>
            <person name="Nowell W R."/>
        </authorList>
    </citation>
    <scope>NUCLEOTIDE SEQUENCE</scope>
</reference>
<dbReference type="Proteomes" id="UP000677228">
    <property type="component" value="Unassembled WGS sequence"/>
</dbReference>
<evidence type="ECO:0000313" key="1">
    <source>
        <dbReference type="EMBL" id="CAF1290835.1"/>
    </source>
</evidence>
<name>A0A8S2ERZ9_9BILA</name>
<dbReference type="Proteomes" id="UP000682733">
    <property type="component" value="Unassembled WGS sequence"/>
</dbReference>
<comment type="caution">
    <text evidence="1">The sequence shown here is derived from an EMBL/GenBank/DDBJ whole genome shotgun (WGS) entry which is preliminary data.</text>
</comment>
<dbReference type="EMBL" id="CAJOBA010040494">
    <property type="protein sequence ID" value="CAF4095647.1"/>
    <property type="molecule type" value="Genomic_DNA"/>
</dbReference>
<dbReference type="Gene3D" id="3.30.70.1820">
    <property type="entry name" value="L1 transposable element, RRM domain"/>
    <property type="match status" value="1"/>
</dbReference>
<evidence type="ECO:0000313" key="3">
    <source>
        <dbReference type="Proteomes" id="UP000677228"/>
    </source>
</evidence>
<organism evidence="1 3">
    <name type="scientific">Didymodactylos carnosus</name>
    <dbReference type="NCBI Taxonomy" id="1234261"/>
    <lineage>
        <taxon>Eukaryota</taxon>
        <taxon>Metazoa</taxon>
        <taxon>Spiralia</taxon>
        <taxon>Gnathifera</taxon>
        <taxon>Rotifera</taxon>
        <taxon>Eurotatoria</taxon>
        <taxon>Bdelloidea</taxon>
        <taxon>Philodinida</taxon>
        <taxon>Philodinidae</taxon>
        <taxon>Didymodactylos</taxon>
    </lineage>
</organism>
<evidence type="ECO:0000313" key="2">
    <source>
        <dbReference type="EMBL" id="CAF4095647.1"/>
    </source>
</evidence>
<dbReference type="InterPro" id="IPR004244">
    <property type="entry name" value="Transposase_22"/>
</dbReference>
<accession>A0A8S2ERZ9</accession>
<dbReference type="EMBL" id="CAJNOK010018924">
    <property type="protein sequence ID" value="CAF1290835.1"/>
    <property type="molecule type" value="Genomic_DNA"/>
</dbReference>
<gene>
    <name evidence="1" type="ORF">OVA965_LOCUS28086</name>
    <name evidence="2" type="ORF">TMI583_LOCUS28835</name>
</gene>
<dbReference type="AlphaFoldDB" id="A0A8S2ERZ9"/>
<proteinExistence type="predicted"/>
<protein>
    <submittedName>
        <fullName evidence="1">Uncharacterized protein</fullName>
    </submittedName>
</protein>
<sequence length="182" mass="21367">MLNGISKIVLEAIKPFENRLMYLEKRVGELQASLDDVATYNRRTNLRIYGVKEERKENTDQIVIGICASIGITISDEHISVSHRIGRKKNDKTSRAIIVRFVHYRTRQLILIHKKQLNKSIWINEDLTWTNLSIFKYARSKLEKKQVYTWYGLIMYNDGNKRICLTSTDYVDLLIDGEEEEK</sequence>
<dbReference type="PANTHER" id="PTHR11505">
    <property type="entry name" value="L1 TRANSPOSABLE ELEMENT-RELATED"/>
    <property type="match status" value="1"/>
</dbReference>